<evidence type="ECO:0000256" key="4">
    <source>
        <dbReference type="ARBA" id="ARBA00022692"/>
    </source>
</evidence>
<proteinExistence type="predicted"/>
<organism evidence="9 10">
    <name type="scientific">Anaerobranca californiensis DSM 14826</name>
    <dbReference type="NCBI Taxonomy" id="1120989"/>
    <lineage>
        <taxon>Bacteria</taxon>
        <taxon>Bacillati</taxon>
        <taxon>Bacillota</taxon>
        <taxon>Clostridia</taxon>
        <taxon>Eubacteriales</taxon>
        <taxon>Proteinivoracaceae</taxon>
        <taxon>Anaerobranca</taxon>
    </lineage>
</organism>
<feature type="transmembrane region" description="Helical" evidence="7">
    <location>
        <begin position="99"/>
        <end position="124"/>
    </location>
</feature>
<dbReference type="PANTHER" id="PTHR33362">
    <property type="entry name" value="SIALIC ACID TRAP TRANSPORTER PERMEASE PROTEIN SIAT-RELATED"/>
    <property type="match status" value="1"/>
</dbReference>
<comment type="subcellular location">
    <subcellularLocation>
        <location evidence="1">Cell inner membrane</location>
        <topology evidence="1">Multi-pass membrane protein</topology>
    </subcellularLocation>
</comment>
<evidence type="ECO:0000256" key="7">
    <source>
        <dbReference type="SAM" id="Phobius"/>
    </source>
</evidence>
<keyword evidence="10" id="KW-1185">Reference proteome</keyword>
<feature type="transmembrane region" description="Helical" evidence="7">
    <location>
        <begin position="48"/>
        <end position="67"/>
    </location>
</feature>
<feature type="transmembrane region" description="Helical" evidence="7">
    <location>
        <begin position="313"/>
        <end position="330"/>
    </location>
</feature>
<dbReference type="OrthoDB" id="9785600at2"/>
<dbReference type="InterPro" id="IPR010656">
    <property type="entry name" value="DctM"/>
</dbReference>
<feature type="domain" description="TRAP C4-dicarboxylate transport system permease DctM subunit" evidence="8">
    <location>
        <begin position="8"/>
        <end position="414"/>
    </location>
</feature>
<sequence length="424" mass="46001">MSIIVAFLVSLLGFTFIGVPIAFGIGLTSLITMFLLEMDMPSILARRFVTGIDIYTLMAIPFFMLAGEIMNKAGIVKDLLKFTNAIIGRIRGGLAYVNVLASMFFAGISGSAVADTSAIGSLIIPMMEENGYDKKFSTAITSSSAIIGVIIPPSIPMIIVGSIAQISVARLFLGGMIPGILIGLGLMLYCYYISKKRNYPIGEKITFKQFLNVLKTTIWALILPGIILVGIIGGFFTATEAGVIAVVYAIVISFVFYGVKLKDYPNILREACLNTGIVMLVCASAMALTWFLGVAQVPQNLSNFLLSISDNKLLFLFFINVILFLVGMVVDLTPALFLLVPILLPVSLNYGIDPIHFSIIMVANLSVGLITPPVGTVLYVATSISKLKLEQLIKEMLPMYIILFILLLIITYLPIVVLWLPSLI</sequence>
<feature type="transmembrane region" description="Helical" evidence="7">
    <location>
        <begin position="172"/>
        <end position="192"/>
    </location>
</feature>
<dbReference type="GO" id="GO:0005886">
    <property type="term" value="C:plasma membrane"/>
    <property type="evidence" value="ECO:0007669"/>
    <property type="project" value="UniProtKB-SubCell"/>
</dbReference>
<dbReference type="PIRSF" id="PIRSF006066">
    <property type="entry name" value="HI0050"/>
    <property type="match status" value="1"/>
</dbReference>
<evidence type="ECO:0000256" key="5">
    <source>
        <dbReference type="ARBA" id="ARBA00022989"/>
    </source>
</evidence>
<feature type="transmembrane region" description="Helical" evidence="7">
    <location>
        <begin position="6"/>
        <end position="36"/>
    </location>
</feature>
<feature type="transmembrane region" description="Helical" evidence="7">
    <location>
        <begin position="335"/>
        <end position="352"/>
    </location>
</feature>
<evidence type="ECO:0000256" key="3">
    <source>
        <dbReference type="ARBA" id="ARBA00022519"/>
    </source>
</evidence>
<accession>A0A1M6K7U2</accession>
<evidence type="ECO:0000256" key="1">
    <source>
        <dbReference type="ARBA" id="ARBA00004429"/>
    </source>
</evidence>
<feature type="transmembrane region" description="Helical" evidence="7">
    <location>
        <begin position="358"/>
        <end position="380"/>
    </location>
</feature>
<feature type="transmembrane region" description="Helical" evidence="7">
    <location>
        <begin position="241"/>
        <end position="259"/>
    </location>
</feature>
<dbReference type="InterPro" id="IPR004681">
    <property type="entry name" value="TRAP_DctM"/>
</dbReference>
<keyword evidence="5 7" id="KW-1133">Transmembrane helix</keyword>
<feature type="transmembrane region" description="Helical" evidence="7">
    <location>
        <begin position="400"/>
        <end position="420"/>
    </location>
</feature>
<feature type="transmembrane region" description="Helical" evidence="7">
    <location>
        <begin position="213"/>
        <end position="235"/>
    </location>
</feature>
<keyword evidence="6 7" id="KW-0472">Membrane</keyword>
<feature type="transmembrane region" description="Helical" evidence="7">
    <location>
        <begin position="145"/>
        <end position="166"/>
    </location>
</feature>
<dbReference type="STRING" id="1120989.SAMN02745227_00020"/>
<dbReference type="AlphaFoldDB" id="A0A1M6K7U2"/>
<keyword evidence="2" id="KW-1003">Cell membrane</keyword>
<dbReference type="GO" id="GO:0022857">
    <property type="term" value="F:transmembrane transporter activity"/>
    <property type="evidence" value="ECO:0007669"/>
    <property type="project" value="TreeGrafter"/>
</dbReference>
<dbReference type="Proteomes" id="UP000243547">
    <property type="component" value="Unassembled WGS sequence"/>
</dbReference>
<dbReference type="PANTHER" id="PTHR33362:SF2">
    <property type="entry name" value="TRAP TRANSPORTER LARGE PERMEASE PROTEIN"/>
    <property type="match status" value="1"/>
</dbReference>
<gene>
    <name evidence="9" type="ORF">SAMN02745227_00020</name>
</gene>
<name>A0A1M6K7U2_9FIRM</name>
<evidence type="ECO:0000256" key="2">
    <source>
        <dbReference type="ARBA" id="ARBA00022475"/>
    </source>
</evidence>
<dbReference type="EMBL" id="FRAI01000005">
    <property type="protein sequence ID" value="SHJ55004.1"/>
    <property type="molecule type" value="Genomic_DNA"/>
</dbReference>
<evidence type="ECO:0000313" key="9">
    <source>
        <dbReference type="EMBL" id="SHJ55004.1"/>
    </source>
</evidence>
<keyword evidence="3" id="KW-0997">Cell inner membrane</keyword>
<reference evidence="10" key="1">
    <citation type="submission" date="2016-11" db="EMBL/GenBank/DDBJ databases">
        <authorList>
            <person name="Varghese N."/>
            <person name="Submissions S."/>
        </authorList>
    </citation>
    <scope>NUCLEOTIDE SEQUENCE [LARGE SCALE GENOMIC DNA]</scope>
    <source>
        <strain evidence="10">DSM 14826</strain>
    </source>
</reference>
<keyword evidence="4 7" id="KW-0812">Transmembrane</keyword>
<dbReference type="Pfam" id="PF06808">
    <property type="entry name" value="DctM"/>
    <property type="match status" value="1"/>
</dbReference>
<evidence type="ECO:0000256" key="6">
    <source>
        <dbReference type="ARBA" id="ARBA00023136"/>
    </source>
</evidence>
<dbReference type="NCBIfam" id="TIGR00786">
    <property type="entry name" value="dctM"/>
    <property type="match status" value="1"/>
</dbReference>
<dbReference type="RefSeq" id="WP_084672306.1">
    <property type="nucleotide sequence ID" value="NZ_FRAI01000005.1"/>
</dbReference>
<evidence type="ECO:0000259" key="8">
    <source>
        <dbReference type="Pfam" id="PF06808"/>
    </source>
</evidence>
<feature type="transmembrane region" description="Helical" evidence="7">
    <location>
        <begin position="271"/>
        <end position="293"/>
    </location>
</feature>
<protein>
    <submittedName>
        <fullName evidence="9">TRAP transporter, DctM subunit</fullName>
    </submittedName>
</protein>
<evidence type="ECO:0000313" key="10">
    <source>
        <dbReference type="Proteomes" id="UP000243547"/>
    </source>
</evidence>